<dbReference type="EC" id="3.1.-.-" evidence="8"/>
<dbReference type="InterPro" id="IPR022907">
    <property type="entry name" value="VapC_family"/>
</dbReference>
<sequence>MSLLVDTDVLIWNLRGNERAAEALDRQPGFALSAVIYMELVQGMRNKQELRQLRQAMQFWGASVIHVDEAISSRASFLMEEHAHADSLQVADALIAATALEMGCSLLTGNVKHYKKLPGLSLRRFKP</sequence>
<evidence type="ECO:0000313" key="10">
    <source>
        <dbReference type="EMBL" id="MCP1673990.1"/>
    </source>
</evidence>
<dbReference type="Pfam" id="PF01850">
    <property type="entry name" value="PIN"/>
    <property type="match status" value="1"/>
</dbReference>
<keyword evidence="3 8" id="KW-0540">Nuclease</keyword>
<dbReference type="PANTHER" id="PTHR33653:SF1">
    <property type="entry name" value="RIBONUCLEASE VAPC2"/>
    <property type="match status" value="1"/>
</dbReference>
<keyword evidence="2 8" id="KW-1277">Toxin-antitoxin system</keyword>
<protein>
    <recommendedName>
        <fullName evidence="8">Ribonuclease VapC</fullName>
        <shortName evidence="8">RNase VapC</shortName>
        <ecNumber evidence="8">3.1.-.-</ecNumber>
    </recommendedName>
    <alternativeName>
        <fullName evidence="8">Toxin VapC</fullName>
    </alternativeName>
</protein>
<keyword evidence="5 8" id="KW-0378">Hydrolase</keyword>
<evidence type="ECO:0000256" key="5">
    <source>
        <dbReference type="ARBA" id="ARBA00022801"/>
    </source>
</evidence>
<name>A0AAE3G1C0_9GAMM</name>
<dbReference type="Gene3D" id="3.40.50.1010">
    <property type="entry name" value="5'-nuclease"/>
    <property type="match status" value="1"/>
</dbReference>
<evidence type="ECO:0000256" key="3">
    <source>
        <dbReference type="ARBA" id="ARBA00022722"/>
    </source>
</evidence>
<dbReference type="PANTHER" id="PTHR33653">
    <property type="entry name" value="RIBONUCLEASE VAPC2"/>
    <property type="match status" value="1"/>
</dbReference>
<dbReference type="GO" id="GO:0016787">
    <property type="term" value="F:hydrolase activity"/>
    <property type="evidence" value="ECO:0007669"/>
    <property type="project" value="UniProtKB-KW"/>
</dbReference>
<dbReference type="GO" id="GO:0000287">
    <property type="term" value="F:magnesium ion binding"/>
    <property type="evidence" value="ECO:0007669"/>
    <property type="project" value="UniProtKB-UniRule"/>
</dbReference>
<dbReference type="EMBL" id="JALJXV010000002">
    <property type="protein sequence ID" value="MCP1673990.1"/>
    <property type="molecule type" value="Genomic_DNA"/>
</dbReference>
<gene>
    <name evidence="8" type="primary">vapC</name>
    <name evidence="10" type="ORF">J2T57_001089</name>
</gene>
<accession>A0AAE3G1C0</accession>
<keyword evidence="11" id="KW-1185">Reference proteome</keyword>
<comment type="function">
    <text evidence="8">Toxic component of a toxin-antitoxin (TA) system. An RNase.</text>
</comment>
<reference evidence="10" key="1">
    <citation type="submission" date="2022-03" db="EMBL/GenBank/DDBJ databases">
        <title>Genomic Encyclopedia of Type Strains, Phase III (KMG-III): the genomes of soil and plant-associated and newly described type strains.</title>
        <authorList>
            <person name="Whitman W."/>
        </authorList>
    </citation>
    <scope>NUCLEOTIDE SEQUENCE</scope>
    <source>
        <strain evidence="10">ANL 6-2</strain>
    </source>
</reference>
<dbReference type="Proteomes" id="UP001205843">
    <property type="component" value="Unassembled WGS sequence"/>
</dbReference>
<evidence type="ECO:0000259" key="9">
    <source>
        <dbReference type="Pfam" id="PF01850"/>
    </source>
</evidence>
<evidence type="ECO:0000256" key="4">
    <source>
        <dbReference type="ARBA" id="ARBA00022723"/>
    </source>
</evidence>
<feature type="domain" description="PIN" evidence="9">
    <location>
        <begin position="4"/>
        <end position="112"/>
    </location>
</feature>
<feature type="binding site" evidence="8">
    <location>
        <position position="92"/>
    </location>
    <ligand>
        <name>Mg(2+)</name>
        <dbReference type="ChEBI" id="CHEBI:18420"/>
    </ligand>
</feature>
<dbReference type="HAMAP" id="MF_00265">
    <property type="entry name" value="VapC_Nob1"/>
    <property type="match status" value="1"/>
</dbReference>
<comment type="cofactor">
    <cofactor evidence="1 8">
        <name>Mg(2+)</name>
        <dbReference type="ChEBI" id="CHEBI:18420"/>
    </cofactor>
</comment>
<dbReference type="InterPro" id="IPR050556">
    <property type="entry name" value="Type_II_TA_system_RNase"/>
</dbReference>
<evidence type="ECO:0000313" key="11">
    <source>
        <dbReference type="Proteomes" id="UP001205843"/>
    </source>
</evidence>
<dbReference type="InterPro" id="IPR029060">
    <property type="entry name" value="PIN-like_dom_sf"/>
</dbReference>
<evidence type="ECO:0000256" key="8">
    <source>
        <dbReference type="HAMAP-Rule" id="MF_00265"/>
    </source>
</evidence>
<dbReference type="AlphaFoldDB" id="A0AAE3G1C0"/>
<dbReference type="SUPFAM" id="SSF88723">
    <property type="entry name" value="PIN domain-like"/>
    <property type="match status" value="1"/>
</dbReference>
<dbReference type="GO" id="GO:0090729">
    <property type="term" value="F:toxin activity"/>
    <property type="evidence" value="ECO:0007669"/>
    <property type="project" value="UniProtKB-KW"/>
</dbReference>
<evidence type="ECO:0000256" key="7">
    <source>
        <dbReference type="ARBA" id="ARBA00038093"/>
    </source>
</evidence>
<organism evidence="10 11">
    <name type="scientific">Natronocella acetinitrilica</name>
    <dbReference type="NCBI Taxonomy" id="414046"/>
    <lineage>
        <taxon>Bacteria</taxon>
        <taxon>Pseudomonadati</taxon>
        <taxon>Pseudomonadota</taxon>
        <taxon>Gammaproteobacteria</taxon>
        <taxon>Chromatiales</taxon>
        <taxon>Ectothiorhodospiraceae</taxon>
        <taxon>Natronocella</taxon>
    </lineage>
</organism>
<evidence type="ECO:0000256" key="6">
    <source>
        <dbReference type="ARBA" id="ARBA00022842"/>
    </source>
</evidence>
<keyword evidence="8" id="KW-0800">Toxin</keyword>
<evidence type="ECO:0000256" key="2">
    <source>
        <dbReference type="ARBA" id="ARBA00022649"/>
    </source>
</evidence>
<comment type="caution">
    <text evidence="10">The sequence shown here is derived from an EMBL/GenBank/DDBJ whole genome shotgun (WGS) entry which is preliminary data.</text>
</comment>
<dbReference type="CDD" id="cd18741">
    <property type="entry name" value="PIN_VapC4-5_FitB-like"/>
    <property type="match status" value="1"/>
</dbReference>
<comment type="similarity">
    <text evidence="7 8">Belongs to the PINc/VapC protein family.</text>
</comment>
<feature type="binding site" evidence="8">
    <location>
        <position position="6"/>
    </location>
    <ligand>
        <name>Mg(2+)</name>
        <dbReference type="ChEBI" id="CHEBI:18420"/>
    </ligand>
</feature>
<keyword evidence="6 8" id="KW-0460">Magnesium</keyword>
<keyword evidence="4 8" id="KW-0479">Metal-binding</keyword>
<dbReference type="InterPro" id="IPR002716">
    <property type="entry name" value="PIN_dom"/>
</dbReference>
<evidence type="ECO:0000256" key="1">
    <source>
        <dbReference type="ARBA" id="ARBA00001946"/>
    </source>
</evidence>
<dbReference type="GO" id="GO:0004540">
    <property type="term" value="F:RNA nuclease activity"/>
    <property type="evidence" value="ECO:0007669"/>
    <property type="project" value="InterPro"/>
</dbReference>
<proteinExistence type="inferred from homology"/>